<comment type="caution">
    <text evidence="2">The sequence shown here is derived from an EMBL/GenBank/DDBJ whole genome shotgun (WGS) entry which is preliminary data.</text>
</comment>
<keyword evidence="1" id="KW-0732">Signal</keyword>
<protein>
    <submittedName>
        <fullName evidence="2">Uncharacterized protein</fullName>
    </submittedName>
</protein>
<gene>
    <name evidence="2" type="ORF">QTG54_011050</name>
</gene>
<feature type="chain" id="PRO_5042167722" evidence="1">
    <location>
        <begin position="19"/>
        <end position="155"/>
    </location>
</feature>
<dbReference type="AlphaFoldDB" id="A0AAD8Y2E5"/>
<name>A0AAD8Y2E5_9STRA</name>
<dbReference type="Proteomes" id="UP001224775">
    <property type="component" value="Unassembled WGS sequence"/>
</dbReference>
<dbReference type="EMBL" id="JATAAI010000021">
    <property type="protein sequence ID" value="KAK1738381.1"/>
    <property type="molecule type" value="Genomic_DNA"/>
</dbReference>
<reference evidence="2" key="1">
    <citation type="submission" date="2023-06" db="EMBL/GenBank/DDBJ databases">
        <title>Survivors Of The Sea: Transcriptome response of Skeletonema marinoi to long-term dormancy.</title>
        <authorList>
            <person name="Pinder M.I.M."/>
            <person name="Kourtchenko O."/>
            <person name="Robertson E.K."/>
            <person name="Larsson T."/>
            <person name="Maumus F."/>
            <person name="Osuna-Cruz C.M."/>
            <person name="Vancaester E."/>
            <person name="Stenow R."/>
            <person name="Vandepoele K."/>
            <person name="Ploug H."/>
            <person name="Bruchert V."/>
            <person name="Godhe A."/>
            <person name="Topel M."/>
        </authorList>
    </citation>
    <scope>NUCLEOTIDE SEQUENCE</scope>
    <source>
        <strain evidence="2">R05AC</strain>
    </source>
</reference>
<evidence type="ECO:0000313" key="2">
    <source>
        <dbReference type="EMBL" id="KAK1738381.1"/>
    </source>
</evidence>
<feature type="signal peptide" evidence="1">
    <location>
        <begin position="1"/>
        <end position="18"/>
    </location>
</feature>
<keyword evidence="3" id="KW-1185">Reference proteome</keyword>
<evidence type="ECO:0000256" key="1">
    <source>
        <dbReference type="SAM" id="SignalP"/>
    </source>
</evidence>
<evidence type="ECO:0000313" key="3">
    <source>
        <dbReference type="Proteomes" id="UP001224775"/>
    </source>
</evidence>
<proteinExistence type="predicted"/>
<sequence length="155" mass="17429">MRKSICTLLLVSIGGSKGFQFGSRHGGNHLIRRQSIGTSHNPLFAKPKSGSVVDSYQTVSVNCICRHRLFRYKKKNGTKSNLIKCYVERIVHNEEQSDDSEADTLQQQLSRFEELSANDHQWLCPNCGKNFARSALIHGRPALKLVGGKTRMTKK</sequence>
<accession>A0AAD8Y2E5</accession>
<organism evidence="2 3">
    <name type="scientific">Skeletonema marinoi</name>
    <dbReference type="NCBI Taxonomy" id="267567"/>
    <lineage>
        <taxon>Eukaryota</taxon>
        <taxon>Sar</taxon>
        <taxon>Stramenopiles</taxon>
        <taxon>Ochrophyta</taxon>
        <taxon>Bacillariophyta</taxon>
        <taxon>Coscinodiscophyceae</taxon>
        <taxon>Thalassiosirophycidae</taxon>
        <taxon>Thalassiosirales</taxon>
        <taxon>Skeletonemataceae</taxon>
        <taxon>Skeletonema</taxon>
        <taxon>Skeletonema marinoi-dohrnii complex</taxon>
    </lineage>
</organism>